<feature type="domain" description="Gamma tubulin complex component protein N-terminal" evidence="8">
    <location>
        <begin position="55"/>
        <end position="399"/>
    </location>
</feature>
<accession>A0A9N9A087</accession>
<keyword evidence="4 5" id="KW-0206">Cytoskeleton</keyword>
<feature type="region of interest" description="Disordered" evidence="6">
    <location>
        <begin position="1"/>
        <end position="21"/>
    </location>
</feature>
<feature type="compositionally biased region" description="Polar residues" evidence="6">
    <location>
        <begin position="8"/>
        <end position="21"/>
    </location>
</feature>
<feature type="domain" description="Gamma tubulin complex component C-terminal" evidence="7">
    <location>
        <begin position="403"/>
        <end position="812"/>
    </location>
</feature>
<sequence length="823" mass="93672">MSEKTRTSFKPSSSTGGIASRSNNIDKRTSYSSAAIKDFTNIGSLSLQLQEYTIIEDLLFVMMGIEGKYIYVNRSSNLSSDKENRIKGLEYVVDKSLDTSLKDLTERIIPLATYYTSIDAFIEIYSAFEYGFVNHALCAAIKGLLKEYLVLITQLEHQFRTSPSFTLQKFWFHVHPTLHTMSNIHSLVMEVHEVGQEAMESEEDEMLILEEYGKKSAIPEQVKGGGILGILAERLTTMSGDPGTKKLYIYLLSKASQPYVSMLHSWIHHGEIRDPYEEFMIQERKNVKKEKLKEDFNDSYWEQRYTPREGTIPPFLAPFKNKILLAGKYLNVIRECGIPIEEPKKENSEESNEKPTTVDRTDVSVNSDILLAMDGGKFVERIEIAYKRANRTLLDQLLKDQQLLARLRSIKRYFFLDQSDFFTHFLDLASTELKKPSSQVSLTKLQSLLDLVLRNPSSVAYTDPFKEDVKVEMSSVGLVDQLLRIINVAGMTEPLPTSTFNRGPRETFNIRKESGRIGEESDGDGYEEADRLGYAPSLVGSVTNSLTGSITGSSNSGGGKQALTGIEALSLDYTVIFPLSLVISRKALTKYQLLFRHILYLKHVEQILCSIWTEHFKSYYWRESSGHPGVEAWKNRLYVLRQRMLVFIQQFAYYVTNEVLEPQWRTLEANFAKVSTVDQVLQYHTDFLDTCLKECMLTNAKLLRIYSKLVYVCVLFANYTDKFTKSLIGLKSQLAGINSNTSGSNNISTVSSLSSHASLQTSIEQQERTLSKFEDNFVYHVRLLIDALNFYSATETVQFLCLVVRLDYNQHYSQNSVGNAKIH</sequence>
<evidence type="ECO:0000256" key="6">
    <source>
        <dbReference type="SAM" id="MobiDB-lite"/>
    </source>
</evidence>
<dbReference type="GO" id="GO:0007020">
    <property type="term" value="P:microtubule nucleation"/>
    <property type="evidence" value="ECO:0007669"/>
    <property type="project" value="InterPro"/>
</dbReference>
<evidence type="ECO:0000259" key="8">
    <source>
        <dbReference type="Pfam" id="PF17681"/>
    </source>
</evidence>
<dbReference type="OrthoDB" id="2192946at2759"/>
<evidence type="ECO:0000256" key="5">
    <source>
        <dbReference type="RuleBase" id="RU363050"/>
    </source>
</evidence>
<dbReference type="GO" id="GO:0005874">
    <property type="term" value="C:microtubule"/>
    <property type="evidence" value="ECO:0007669"/>
    <property type="project" value="UniProtKB-KW"/>
</dbReference>
<dbReference type="GO" id="GO:0043015">
    <property type="term" value="F:gamma-tubulin binding"/>
    <property type="evidence" value="ECO:0007669"/>
    <property type="project" value="InterPro"/>
</dbReference>
<dbReference type="GO" id="GO:0000922">
    <property type="term" value="C:spindle pole"/>
    <property type="evidence" value="ECO:0007669"/>
    <property type="project" value="InterPro"/>
</dbReference>
<dbReference type="InterPro" id="IPR041470">
    <property type="entry name" value="GCP_N"/>
</dbReference>
<organism evidence="9 10">
    <name type="scientific">Ambispora gerdemannii</name>
    <dbReference type="NCBI Taxonomy" id="144530"/>
    <lineage>
        <taxon>Eukaryota</taxon>
        <taxon>Fungi</taxon>
        <taxon>Fungi incertae sedis</taxon>
        <taxon>Mucoromycota</taxon>
        <taxon>Glomeromycotina</taxon>
        <taxon>Glomeromycetes</taxon>
        <taxon>Archaeosporales</taxon>
        <taxon>Ambisporaceae</taxon>
        <taxon>Ambispora</taxon>
    </lineage>
</organism>
<dbReference type="GO" id="GO:0000278">
    <property type="term" value="P:mitotic cell cycle"/>
    <property type="evidence" value="ECO:0007669"/>
    <property type="project" value="TreeGrafter"/>
</dbReference>
<dbReference type="PANTHER" id="PTHR19302">
    <property type="entry name" value="GAMMA TUBULIN COMPLEX PROTEIN"/>
    <property type="match status" value="1"/>
</dbReference>
<dbReference type="GO" id="GO:0051011">
    <property type="term" value="F:microtubule minus-end binding"/>
    <property type="evidence" value="ECO:0007669"/>
    <property type="project" value="TreeGrafter"/>
</dbReference>
<comment type="subcellular location">
    <subcellularLocation>
        <location evidence="5">Cytoplasm</location>
        <location evidence="5">Cytoskeleton</location>
        <location evidence="5">Microtubule organizing center</location>
    </subcellularLocation>
</comment>
<reference evidence="9" key="1">
    <citation type="submission" date="2021-06" db="EMBL/GenBank/DDBJ databases">
        <authorList>
            <person name="Kallberg Y."/>
            <person name="Tangrot J."/>
            <person name="Rosling A."/>
        </authorList>
    </citation>
    <scope>NUCLEOTIDE SEQUENCE</scope>
    <source>
        <strain evidence="9">MT106</strain>
    </source>
</reference>
<name>A0A9N9A087_9GLOM</name>
<evidence type="ECO:0000259" key="7">
    <source>
        <dbReference type="Pfam" id="PF04130"/>
    </source>
</evidence>
<evidence type="ECO:0000313" key="10">
    <source>
        <dbReference type="Proteomes" id="UP000789831"/>
    </source>
</evidence>
<dbReference type="GO" id="GO:0044732">
    <property type="term" value="C:mitotic spindle pole body"/>
    <property type="evidence" value="ECO:0007669"/>
    <property type="project" value="TreeGrafter"/>
</dbReference>
<dbReference type="GO" id="GO:0051321">
    <property type="term" value="P:meiotic cell cycle"/>
    <property type="evidence" value="ECO:0007669"/>
    <property type="project" value="TreeGrafter"/>
</dbReference>
<evidence type="ECO:0000256" key="2">
    <source>
        <dbReference type="ARBA" id="ARBA00022490"/>
    </source>
</evidence>
<dbReference type="Pfam" id="PF17681">
    <property type="entry name" value="GCP_N_terminal"/>
    <property type="match status" value="1"/>
</dbReference>
<comment type="similarity">
    <text evidence="1 5">Belongs to the TUBGCP family.</text>
</comment>
<dbReference type="FunFam" id="1.20.120.1900:FF:000011">
    <property type="entry name" value="Spindle pole body component"/>
    <property type="match status" value="1"/>
</dbReference>
<keyword evidence="2 5" id="KW-0963">Cytoplasm</keyword>
<keyword evidence="3 5" id="KW-0493">Microtubule</keyword>
<dbReference type="InterPro" id="IPR042241">
    <property type="entry name" value="GCP_C_sf"/>
</dbReference>
<dbReference type="PANTHER" id="PTHR19302:SF13">
    <property type="entry name" value="GAMMA-TUBULIN COMPLEX COMPONENT 2"/>
    <property type="match status" value="1"/>
</dbReference>
<protein>
    <recommendedName>
        <fullName evidence="5">Spindle pole body component</fullName>
    </recommendedName>
</protein>
<dbReference type="Gene3D" id="1.20.120.1900">
    <property type="entry name" value="Gamma-tubulin complex, C-terminal domain"/>
    <property type="match status" value="1"/>
</dbReference>
<evidence type="ECO:0000256" key="1">
    <source>
        <dbReference type="ARBA" id="ARBA00010337"/>
    </source>
</evidence>
<comment type="caution">
    <text evidence="9">The sequence shown here is derived from an EMBL/GenBank/DDBJ whole genome shotgun (WGS) entry which is preliminary data.</text>
</comment>
<dbReference type="Proteomes" id="UP000789831">
    <property type="component" value="Unassembled WGS sequence"/>
</dbReference>
<dbReference type="GO" id="GO:0000930">
    <property type="term" value="C:gamma-tubulin complex"/>
    <property type="evidence" value="ECO:0007669"/>
    <property type="project" value="TreeGrafter"/>
</dbReference>
<evidence type="ECO:0000256" key="4">
    <source>
        <dbReference type="ARBA" id="ARBA00023212"/>
    </source>
</evidence>
<evidence type="ECO:0000313" key="9">
    <source>
        <dbReference type="EMBL" id="CAG8513352.1"/>
    </source>
</evidence>
<dbReference type="InterPro" id="IPR007259">
    <property type="entry name" value="GCP"/>
</dbReference>
<proteinExistence type="inferred from homology"/>
<dbReference type="AlphaFoldDB" id="A0A9N9A087"/>
<dbReference type="Pfam" id="PF04130">
    <property type="entry name" value="GCP_C_terminal"/>
    <property type="match status" value="1"/>
</dbReference>
<dbReference type="EMBL" id="CAJVPL010000599">
    <property type="protein sequence ID" value="CAG8513352.1"/>
    <property type="molecule type" value="Genomic_DNA"/>
</dbReference>
<gene>
    <name evidence="9" type="ORF">AGERDE_LOCUS4855</name>
</gene>
<dbReference type="InterPro" id="IPR040457">
    <property type="entry name" value="GCP_C"/>
</dbReference>
<keyword evidence="10" id="KW-1185">Reference proteome</keyword>
<dbReference type="GO" id="GO:0031122">
    <property type="term" value="P:cytoplasmic microtubule organization"/>
    <property type="evidence" value="ECO:0007669"/>
    <property type="project" value="TreeGrafter"/>
</dbReference>
<evidence type="ECO:0000256" key="3">
    <source>
        <dbReference type="ARBA" id="ARBA00022701"/>
    </source>
</evidence>
<dbReference type="GO" id="GO:0051225">
    <property type="term" value="P:spindle assembly"/>
    <property type="evidence" value="ECO:0007669"/>
    <property type="project" value="TreeGrafter"/>
</dbReference>